<dbReference type="InterPro" id="IPR015231">
    <property type="entry name" value="DUF1934"/>
</dbReference>
<accession>A0A2T4U4J3</accession>
<comment type="caution">
    <text evidence="1">The sequence shown here is derived from an EMBL/GenBank/DDBJ whole genome shotgun (WGS) entry which is preliminary data.</text>
</comment>
<dbReference type="SUPFAM" id="SSF50814">
    <property type="entry name" value="Lipocalins"/>
    <property type="match status" value="1"/>
</dbReference>
<evidence type="ECO:0000313" key="2">
    <source>
        <dbReference type="Proteomes" id="UP000240509"/>
    </source>
</evidence>
<protein>
    <recommendedName>
        <fullName evidence="3">DUF1934 domain-containing protein</fullName>
    </recommendedName>
</protein>
<proteinExistence type="predicted"/>
<sequence>MKENRMPVDISIRTTIRDGKQREKHSMDASGEVLWRGGLMVLRFQEPREEEEARTTQTIQLRDGNLSVRRSGAIAMNQRFVEGIKTEGTYHSVYGPMAMETDTEKVNYEWNEEQGKGIITLVYVLTLQGSVTGTYNMKVTFEEVAQ</sequence>
<evidence type="ECO:0008006" key="3">
    <source>
        <dbReference type="Google" id="ProtNLM"/>
    </source>
</evidence>
<dbReference type="RefSeq" id="WP_107585429.1">
    <property type="nucleotide sequence ID" value="NZ_PZJJ01000020.1"/>
</dbReference>
<dbReference type="Pfam" id="PF09148">
    <property type="entry name" value="DUF1934"/>
    <property type="match status" value="1"/>
</dbReference>
<reference evidence="1 2" key="1">
    <citation type="submission" date="2018-03" db="EMBL/GenBank/DDBJ databases">
        <title>Alkalicoccus saliphilus sp. nov., isolated from a mineral pool.</title>
        <authorList>
            <person name="Zhao B."/>
        </authorList>
    </citation>
    <scope>NUCLEOTIDE SEQUENCE [LARGE SCALE GENOMIC DNA]</scope>
    <source>
        <strain evidence="1 2">6AG</strain>
    </source>
</reference>
<evidence type="ECO:0000313" key="1">
    <source>
        <dbReference type="EMBL" id="PTL38322.1"/>
    </source>
</evidence>
<name>A0A2T4U4J3_9BACI</name>
<dbReference type="OrthoDB" id="2352933at2"/>
<organism evidence="1 2">
    <name type="scientific">Alkalicoccus saliphilus</name>
    <dbReference type="NCBI Taxonomy" id="200989"/>
    <lineage>
        <taxon>Bacteria</taxon>
        <taxon>Bacillati</taxon>
        <taxon>Bacillota</taxon>
        <taxon>Bacilli</taxon>
        <taxon>Bacillales</taxon>
        <taxon>Bacillaceae</taxon>
        <taxon>Alkalicoccus</taxon>
    </lineage>
</organism>
<dbReference type="Gene3D" id="2.40.128.20">
    <property type="match status" value="1"/>
</dbReference>
<dbReference type="Proteomes" id="UP000240509">
    <property type="component" value="Unassembled WGS sequence"/>
</dbReference>
<dbReference type="AlphaFoldDB" id="A0A2T4U4J3"/>
<gene>
    <name evidence="1" type="ORF">C6Y45_11800</name>
</gene>
<dbReference type="EMBL" id="PZJJ01000020">
    <property type="protein sequence ID" value="PTL38322.1"/>
    <property type="molecule type" value="Genomic_DNA"/>
</dbReference>
<keyword evidence="2" id="KW-1185">Reference proteome</keyword>
<dbReference type="InterPro" id="IPR012674">
    <property type="entry name" value="Calycin"/>
</dbReference>